<dbReference type="OrthoDB" id="9155960at2"/>
<dbReference type="GO" id="GO:0043720">
    <property type="term" value="F:3-keto-5-aminohexanoate cleavage activity"/>
    <property type="evidence" value="ECO:0007669"/>
    <property type="project" value="InterPro"/>
</dbReference>
<evidence type="ECO:0000313" key="5">
    <source>
        <dbReference type="EMBL" id="MDR6408397.1"/>
    </source>
</evidence>
<gene>
    <name evidence="5" type="ORF">J2804_001790</name>
    <name evidence="6" type="ORF">SAMN05192548_1004221</name>
</gene>
<accession>A0A1M6L1X1</accession>
<dbReference type="EMBL" id="FRAB01000004">
    <property type="protein sequence ID" value="SHJ65265.1"/>
    <property type="molecule type" value="Genomic_DNA"/>
</dbReference>
<dbReference type="AlphaFoldDB" id="A0A1M6L1X1"/>
<keyword evidence="4" id="KW-0862">Zinc</keyword>
<evidence type="ECO:0000313" key="8">
    <source>
        <dbReference type="Proteomes" id="UP001264340"/>
    </source>
</evidence>
<dbReference type="InterPro" id="IPR008567">
    <property type="entry name" value="BKACE"/>
</dbReference>
<evidence type="ECO:0000256" key="2">
    <source>
        <dbReference type="ARBA" id="ARBA00022679"/>
    </source>
</evidence>
<dbReference type="EMBL" id="JAVDRP010000003">
    <property type="protein sequence ID" value="MDR6408397.1"/>
    <property type="molecule type" value="Genomic_DNA"/>
</dbReference>
<evidence type="ECO:0000256" key="1">
    <source>
        <dbReference type="ARBA" id="ARBA00001947"/>
    </source>
</evidence>
<reference evidence="5 8" key="2">
    <citation type="submission" date="2023-07" db="EMBL/GenBank/DDBJ databases">
        <title>Sorghum-associated microbial communities from plants grown in Nebraska, USA.</title>
        <authorList>
            <person name="Schachtman D."/>
        </authorList>
    </citation>
    <scope>NUCLEOTIDE SEQUENCE [LARGE SCALE GENOMIC DNA]</scope>
    <source>
        <strain evidence="5 8">DS1316</strain>
    </source>
</reference>
<sequence length="309" mass="33951">MSKAIITCAVTGGAHTPSMSRFLPVTPEQIAAESIAAAEAGASIIHLHARDPEDGRPSGDPEIFRRFVTAIKSSTNAVINISTGGGGPNMPIEERTAAGRALKPEMCSLNMGSLNLVLSEMAEREREWRHDWEVPFLKGTRGLIFRNTYDDIAWILEHVGKAGGTRFEFECYDVGHLYTLQYFLEKGLVKPPLFVQTVFGLRGAMGAHAEDLLHQKRTADRLFGNDYHWSVLAAGKHQMPVATMASLMGGNVRVGLEDSLYIGRGELARSNADQVRKIRRILGELGIEIASPDEARRMLDLKGHDQVAF</sequence>
<dbReference type="PANTHER" id="PTHR37418:SF2">
    <property type="entry name" value="3-KETO-5-AMINOHEXANOATE CLEAVAGE ENZYME"/>
    <property type="match status" value="1"/>
</dbReference>
<keyword evidence="2" id="KW-0808">Transferase</keyword>
<dbReference type="RefSeq" id="WP_073427665.1">
    <property type="nucleotide sequence ID" value="NZ_CADFGY010000001.1"/>
</dbReference>
<protein>
    <submittedName>
        <fullName evidence="6">Uncharacterized conserved protein, DUF849 family</fullName>
    </submittedName>
    <submittedName>
        <fullName evidence="5">Uncharacterized protein (DUF849 family)</fullName>
    </submittedName>
</protein>
<dbReference type="Proteomes" id="UP001264340">
    <property type="component" value="Unassembled WGS sequence"/>
</dbReference>
<comment type="cofactor">
    <cofactor evidence="1">
        <name>Zn(2+)</name>
        <dbReference type="ChEBI" id="CHEBI:29105"/>
    </cofactor>
</comment>
<dbReference type="Gene3D" id="3.20.20.70">
    <property type="entry name" value="Aldolase class I"/>
    <property type="match status" value="1"/>
</dbReference>
<dbReference type="STRING" id="169427.SAMN05192548_1004221"/>
<evidence type="ECO:0000313" key="7">
    <source>
        <dbReference type="Proteomes" id="UP000184395"/>
    </source>
</evidence>
<dbReference type="InterPro" id="IPR013785">
    <property type="entry name" value="Aldolase_TIM"/>
</dbReference>
<dbReference type="GO" id="GO:0046872">
    <property type="term" value="F:metal ion binding"/>
    <property type="evidence" value="ECO:0007669"/>
    <property type="project" value="UniProtKB-KW"/>
</dbReference>
<keyword evidence="8" id="KW-1185">Reference proteome</keyword>
<name>A0A1M6L1X1_9BURK</name>
<dbReference type="Pfam" id="PF05853">
    <property type="entry name" value="BKACE"/>
    <property type="match status" value="1"/>
</dbReference>
<keyword evidence="3" id="KW-0479">Metal-binding</keyword>
<dbReference type="PANTHER" id="PTHR37418">
    <property type="entry name" value="3-KETO-5-AMINOHEXANOATE CLEAVAGE ENZYME-RELATED"/>
    <property type="match status" value="1"/>
</dbReference>
<reference evidence="6 7" key="1">
    <citation type="submission" date="2016-11" db="EMBL/GenBank/DDBJ databases">
        <authorList>
            <person name="Jaros S."/>
            <person name="Januszkiewicz K."/>
            <person name="Wedrychowicz H."/>
        </authorList>
    </citation>
    <scope>NUCLEOTIDE SEQUENCE [LARGE SCALE GENOMIC DNA]</scope>
    <source>
        <strain evidence="6 7">LMG 20594</strain>
    </source>
</reference>
<proteinExistence type="predicted"/>
<evidence type="ECO:0000256" key="3">
    <source>
        <dbReference type="ARBA" id="ARBA00022723"/>
    </source>
</evidence>
<dbReference type="Proteomes" id="UP000184395">
    <property type="component" value="Unassembled WGS sequence"/>
</dbReference>
<evidence type="ECO:0000313" key="6">
    <source>
        <dbReference type="EMBL" id="SHJ65265.1"/>
    </source>
</evidence>
<evidence type="ECO:0000256" key="4">
    <source>
        <dbReference type="ARBA" id="ARBA00022833"/>
    </source>
</evidence>
<organism evidence="6 7">
    <name type="scientific">Paraburkholderia terricola</name>
    <dbReference type="NCBI Taxonomy" id="169427"/>
    <lineage>
        <taxon>Bacteria</taxon>
        <taxon>Pseudomonadati</taxon>
        <taxon>Pseudomonadota</taxon>
        <taxon>Betaproteobacteria</taxon>
        <taxon>Burkholderiales</taxon>
        <taxon>Burkholderiaceae</taxon>
        <taxon>Paraburkholderia</taxon>
    </lineage>
</organism>